<dbReference type="AlphaFoldDB" id="A0A7C5YB33"/>
<reference evidence="2" key="1">
    <citation type="journal article" date="2020" name="mSystems">
        <title>Genome- and Community-Level Interaction Insights into Carbon Utilization and Element Cycling Functions of Hydrothermarchaeota in Hydrothermal Sediment.</title>
        <authorList>
            <person name="Zhou Z."/>
            <person name="Liu Y."/>
            <person name="Xu W."/>
            <person name="Pan J."/>
            <person name="Luo Z.H."/>
            <person name="Li M."/>
        </authorList>
    </citation>
    <scope>NUCLEOTIDE SEQUENCE [LARGE SCALE GENOMIC DNA]</scope>
    <source>
        <strain evidence="2">SpSt-1084</strain>
    </source>
</reference>
<accession>A0A7C5YB33</accession>
<gene>
    <name evidence="2" type="ORF">ENM42_00785</name>
</gene>
<dbReference type="InterPro" id="IPR021530">
    <property type="entry name" value="AllH-like"/>
</dbReference>
<sequence length="284" mass="31338">MLLVDVCGTPEAASILFRDRFLFVEANVRKAVYLRTYRDDVIILLEQKLTPFSLSAGKNWKLLRQQVNEKLAAEFNGSSIVFENGLTLNLHINQSKNQVEFAGAIDWSKLRYTYNCYQTLSTAFELPDFIREAVECVRTACLSCVLKACGEIVGIGAGYTPEGDDFVSGILLALKLLNIKVDLQPIIFRAVERSRWPSWKIIEHASHGCTYMPIYRLCMSLPTAQDPIEHLVDAVRIGATTGFATVTGLLETLVAFHSILSKSSLTSCSSSTGGDQATSTTSNP</sequence>
<dbReference type="Pfam" id="PF11392">
    <property type="entry name" value="AllH"/>
    <property type="match status" value="1"/>
</dbReference>
<feature type="compositionally biased region" description="Polar residues" evidence="1">
    <location>
        <begin position="273"/>
        <end position="284"/>
    </location>
</feature>
<proteinExistence type="predicted"/>
<organism evidence="2">
    <name type="scientific">Caldiarchaeum subterraneum</name>
    <dbReference type="NCBI Taxonomy" id="311458"/>
    <lineage>
        <taxon>Archaea</taxon>
        <taxon>Nitrososphaerota</taxon>
        <taxon>Candidatus Caldarchaeales</taxon>
        <taxon>Candidatus Caldarchaeaceae</taxon>
        <taxon>Candidatus Caldarchaeum</taxon>
    </lineage>
</organism>
<dbReference type="EMBL" id="DRXS01000045">
    <property type="protein sequence ID" value="HHR40344.1"/>
    <property type="molecule type" value="Genomic_DNA"/>
</dbReference>
<evidence type="ECO:0000256" key="1">
    <source>
        <dbReference type="SAM" id="MobiDB-lite"/>
    </source>
</evidence>
<feature type="region of interest" description="Disordered" evidence="1">
    <location>
        <begin position="264"/>
        <end position="284"/>
    </location>
</feature>
<name>A0A7C5YB33_CALS0</name>
<protein>
    <submittedName>
        <fullName evidence="2">DUF2877 domain-containing protein</fullName>
    </submittedName>
</protein>
<evidence type="ECO:0000313" key="2">
    <source>
        <dbReference type="EMBL" id="HHR40344.1"/>
    </source>
</evidence>
<comment type="caution">
    <text evidence="2">The sequence shown here is derived from an EMBL/GenBank/DDBJ whole genome shotgun (WGS) entry which is preliminary data.</text>
</comment>